<dbReference type="WBParaSite" id="SMRG1_55100.1">
    <property type="protein sequence ID" value="SMRG1_55100.1"/>
    <property type="gene ID" value="SMRG1_55100"/>
</dbReference>
<evidence type="ECO:0000313" key="3">
    <source>
        <dbReference type="WBParaSite" id="SMRG1_55100.1"/>
    </source>
</evidence>
<dbReference type="Pfam" id="PF23055">
    <property type="entry name" value="DUF7041"/>
    <property type="match status" value="1"/>
</dbReference>
<evidence type="ECO:0000313" key="2">
    <source>
        <dbReference type="Proteomes" id="UP000050790"/>
    </source>
</evidence>
<dbReference type="InterPro" id="IPR055469">
    <property type="entry name" value="DUF7041"/>
</dbReference>
<dbReference type="PANTHER" id="PTHR33327:SF3">
    <property type="entry name" value="RNA-DIRECTED DNA POLYMERASE"/>
    <property type="match status" value="1"/>
</dbReference>
<reference evidence="3" key="1">
    <citation type="submission" date="2023-11" db="UniProtKB">
        <authorList>
            <consortium name="WormBaseParasite"/>
        </authorList>
    </citation>
    <scope>IDENTIFICATION</scope>
</reference>
<evidence type="ECO:0000259" key="1">
    <source>
        <dbReference type="Pfam" id="PF23055"/>
    </source>
</evidence>
<accession>A0AA84ZZA8</accession>
<dbReference type="AlphaFoldDB" id="A0AA84ZZA8"/>
<dbReference type="Proteomes" id="UP000050790">
    <property type="component" value="Unassembled WGS sequence"/>
</dbReference>
<sequence>MMDSDKSTINVIDSDVQASHFRPISFIPHDPEVWFAASESQFETHRITSQRQTYGIALESLPWDHLVAVREVVLISNVPNVYDRLKEATLRHFLPSRDERLRTLLARHFLDGDKPSHHLTCLQSLAGPTASDSEIVKELWLESLPAHIQTTVTALLEESPLNQVAFIADKILARTSNRDSYVVASTARPKVDM</sequence>
<dbReference type="PANTHER" id="PTHR33327">
    <property type="entry name" value="ENDONUCLEASE"/>
    <property type="match status" value="1"/>
</dbReference>
<organism evidence="2 3">
    <name type="scientific">Schistosoma margrebowiei</name>
    <dbReference type="NCBI Taxonomy" id="48269"/>
    <lineage>
        <taxon>Eukaryota</taxon>
        <taxon>Metazoa</taxon>
        <taxon>Spiralia</taxon>
        <taxon>Lophotrochozoa</taxon>
        <taxon>Platyhelminthes</taxon>
        <taxon>Trematoda</taxon>
        <taxon>Digenea</taxon>
        <taxon>Strigeidida</taxon>
        <taxon>Schistosomatoidea</taxon>
        <taxon>Schistosomatidae</taxon>
        <taxon>Schistosoma</taxon>
    </lineage>
</organism>
<feature type="domain" description="DUF7041" evidence="1">
    <location>
        <begin position="25"/>
        <end position="105"/>
    </location>
</feature>
<proteinExistence type="predicted"/>
<name>A0AA84ZZA8_9TREM</name>
<protein>
    <recommendedName>
        <fullName evidence="1">DUF7041 domain-containing protein</fullName>
    </recommendedName>
</protein>